<accession>A0A5J4RAP0</accession>
<dbReference type="EMBL" id="SNRY01001594">
    <property type="protein sequence ID" value="KAA6329793.1"/>
    <property type="molecule type" value="Genomic_DNA"/>
</dbReference>
<protein>
    <recommendedName>
        <fullName evidence="1">Terminase ATPase subunit N-terminal domain-containing protein</fullName>
    </recommendedName>
</protein>
<evidence type="ECO:0000313" key="2">
    <source>
        <dbReference type="EMBL" id="KAA6329793.1"/>
    </source>
</evidence>
<dbReference type="InterPro" id="IPR036388">
    <property type="entry name" value="WH-like_DNA-bd_sf"/>
</dbReference>
<organism evidence="2">
    <name type="scientific">termite gut metagenome</name>
    <dbReference type="NCBI Taxonomy" id="433724"/>
    <lineage>
        <taxon>unclassified sequences</taxon>
        <taxon>metagenomes</taxon>
        <taxon>organismal metagenomes</taxon>
    </lineage>
</organism>
<dbReference type="InterPro" id="IPR010332">
    <property type="entry name" value="ATPase_terminase-su_N"/>
</dbReference>
<sequence>MAEKEKKEKKVKKELDHIKELAKLYYLRGDTQKIIAEKIGISRVTMSAWVKNGNWDTLRTASVITRKELIAKMMQNASEKLEKGEMSYDEMSKLASTIEKLDKKANIVTIIEVFAAYDKWLIARMQLDPEITPELIKTMSKYQDMFINERLKGIKIESE</sequence>
<name>A0A5J4RAP0_9ZZZZ</name>
<reference evidence="2" key="1">
    <citation type="submission" date="2019-03" db="EMBL/GenBank/DDBJ databases">
        <title>Single cell metagenomics reveals metabolic interactions within the superorganism composed of flagellate Streblomastix strix and complex community of Bacteroidetes bacteria on its surface.</title>
        <authorList>
            <person name="Treitli S.C."/>
            <person name="Kolisko M."/>
            <person name="Husnik F."/>
            <person name="Keeling P."/>
            <person name="Hampl V."/>
        </authorList>
    </citation>
    <scope>NUCLEOTIDE SEQUENCE</scope>
    <source>
        <strain evidence="2">STM</strain>
    </source>
</reference>
<proteinExistence type="predicted"/>
<comment type="caution">
    <text evidence="2">The sequence shown here is derived from an EMBL/GenBank/DDBJ whole genome shotgun (WGS) entry which is preliminary data.</text>
</comment>
<dbReference type="AlphaFoldDB" id="A0A5J4RAP0"/>
<dbReference type="Gene3D" id="1.10.10.10">
    <property type="entry name" value="Winged helix-like DNA-binding domain superfamily/Winged helix DNA-binding domain"/>
    <property type="match status" value="1"/>
</dbReference>
<gene>
    <name evidence="2" type="ORF">EZS27_021428</name>
</gene>
<dbReference type="Pfam" id="PF06056">
    <property type="entry name" value="Terminase_5"/>
    <property type="match status" value="1"/>
</dbReference>
<feature type="domain" description="Terminase ATPase subunit N-terminal" evidence="1">
    <location>
        <begin position="19"/>
        <end position="64"/>
    </location>
</feature>
<evidence type="ECO:0000259" key="1">
    <source>
        <dbReference type="Pfam" id="PF06056"/>
    </source>
</evidence>